<keyword evidence="8" id="KW-1185">Reference proteome</keyword>
<comment type="cofactor">
    <cofactor evidence="1">
        <name>FMN</name>
        <dbReference type="ChEBI" id="CHEBI:58210"/>
    </cofactor>
</comment>
<keyword evidence="4" id="KW-0288">FMN</keyword>
<dbReference type="PANTHER" id="PTHR43673">
    <property type="entry name" value="NAD(P)H NITROREDUCTASE YDGI-RELATED"/>
    <property type="match status" value="1"/>
</dbReference>
<comment type="similarity">
    <text evidence="2">Belongs to the nitroreductase family.</text>
</comment>
<name>A0A220S4F2_9NEIS</name>
<evidence type="ECO:0000313" key="7">
    <source>
        <dbReference type="EMBL" id="ASK28391.1"/>
    </source>
</evidence>
<dbReference type="InterPro" id="IPR029479">
    <property type="entry name" value="Nitroreductase"/>
</dbReference>
<dbReference type="Gene3D" id="3.40.109.10">
    <property type="entry name" value="NADH Oxidase"/>
    <property type="match status" value="1"/>
</dbReference>
<accession>A0A220S4F2</accession>
<keyword evidence="5" id="KW-0560">Oxidoreductase</keyword>
<evidence type="ECO:0000256" key="3">
    <source>
        <dbReference type="ARBA" id="ARBA00022630"/>
    </source>
</evidence>
<gene>
    <name evidence="7" type="ORF">BG910_01300</name>
</gene>
<proteinExistence type="inferred from homology"/>
<dbReference type="AlphaFoldDB" id="A0A220S4F2"/>
<sequence>MLDFETTVRSRQSIRTFLPEEIPQNVIDEVVKDAIAAPSACNTQPWNVHIISGETLKKVSDKIKYNYENGILSPDSYFDQSEYTGIFEARWRNQYKFVYDGFGVAREDKEGRHRVNLLNAEFYGAKHSALFFVPKFGDNTEAIAADMGMFGQNFMLSLTARGYGSIPQLMIGVFGSGVREMLGVSDDYKLVWGVSFGVPDWDAQPNKRHLERVDVSEIVTYHR</sequence>
<keyword evidence="3" id="KW-0285">Flavoprotein</keyword>
<evidence type="ECO:0000256" key="1">
    <source>
        <dbReference type="ARBA" id="ARBA00001917"/>
    </source>
</evidence>
<evidence type="ECO:0000313" key="8">
    <source>
        <dbReference type="Proteomes" id="UP000198238"/>
    </source>
</evidence>
<evidence type="ECO:0000256" key="2">
    <source>
        <dbReference type="ARBA" id="ARBA00007118"/>
    </source>
</evidence>
<dbReference type="KEGG" id="nei:BG910_01300"/>
<dbReference type="CDD" id="cd02136">
    <property type="entry name" value="PnbA_NfnB-like"/>
    <property type="match status" value="1"/>
</dbReference>
<dbReference type="PANTHER" id="PTHR43673:SF2">
    <property type="entry name" value="NITROREDUCTASE"/>
    <property type="match status" value="1"/>
</dbReference>
<dbReference type="InterPro" id="IPR000415">
    <property type="entry name" value="Nitroreductase-like"/>
</dbReference>
<evidence type="ECO:0000256" key="4">
    <source>
        <dbReference type="ARBA" id="ARBA00022643"/>
    </source>
</evidence>
<dbReference type="GO" id="GO:0016491">
    <property type="term" value="F:oxidoreductase activity"/>
    <property type="evidence" value="ECO:0007669"/>
    <property type="project" value="UniProtKB-KW"/>
</dbReference>
<dbReference type="EMBL" id="CP022278">
    <property type="protein sequence ID" value="ASK28391.1"/>
    <property type="molecule type" value="Genomic_DNA"/>
</dbReference>
<evidence type="ECO:0000259" key="6">
    <source>
        <dbReference type="Pfam" id="PF00881"/>
    </source>
</evidence>
<dbReference type="RefSeq" id="WP_089037078.1">
    <property type="nucleotide sequence ID" value="NZ_CP022278.1"/>
</dbReference>
<feature type="domain" description="Nitroreductase" evidence="6">
    <location>
        <begin position="8"/>
        <end position="197"/>
    </location>
</feature>
<evidence type="ECO:0000256" key="5">
    <source>
        <dbReference type="ARBA" id="ARBA00023002"/>
    </source>
</evidence>
<protein>
    <submittedName>
        <fullName evidence="7">Nitroreductase</fullName>
    </submittedName>
</protein>
<dbReference type="SUPFAM" id="SSF55469">
    <property type="entry name" value="FMN-dependent nitroreductase-like"/>
    <property type="match status" value="1"/>
</dbReference>
<dbReference type="Proteomes" id="UP000198238">
    <property type="component" value="Chromosome"/>
</dbReference>
<dbReference type="Pfam" id="PF00881">
    <property type="entry name" value="Nitroreductase"/>
    <property type="match status" value="1"/>
</dbReference>
<organism evidence="7 8">
    <name type="scientific">Neisseria chenwenguii</name>
    <dbReference type="NCBI Taxonomy" id="1853278"/>
    <lineage>
        <taxon>Bacteria</taxon>
        <taxon>Pseudomonadati</taxon>
        <taxon>Pseudomonadota</taxon>
        <taxon>Betaproteobacteria</taxon>
        <taxon>Neisseriales</taxon>
        <taxon>Neisseriaceae</taxon>
        <taxon>Neisseria</taxon>
    </lineage>
</organism>
<reference evidence="7 8" key="1">
    <citation type="submission" date="2017-06" db="EMBL/GenBank/DDBJ databases">
        <title>Neisseria chenwenguii sp. nov., isolated from the intestinal contents of Tibetan Plateau Pika in Yushu, Qinghai Province, China.</title>
        <authorList>
            <person name="Zhang G."/>
        </authorList>
    </citation>
    <scope>NUCLEOTIDE SEQUENCE [LARGE SCALE GENOMIC DNA]</scope>
    <source>
        <strain evidence="7 8">10023</strain>
    </source>
</reference>